<organism evidence="3 4">
    <name type="scientific">Nitrosococcus wardiae</name>
    <dbReference type="NCBI Taxonomy" id="1814290"/>
    <lineage>
        <taxon>Bacteria</taxon>
        <taxon>Pseudomonadati</taxon>
        <taxon>Pseudomonadota</taxon>
        <taxon>Gammaproteobacteria</taxon>
        <taxon>Chromatiales</taxon>
        <taxon>Chromatiaceae</taxon>
        <taxon>Nitrosococcus</taxon>
    </lineage>
</organism>
<dbReference type="Proteomes" id="UP000294325">
    <property type="component" value="Chromosome"/>
</dbReference>
<protein>
    <submittedName>
        <fullName evidence="3">Siderophore-iron reductase FhuF</fullName>
    </submittedName>
</protein>
<dbReference type="InterPro" id="IPR022770">
    <property type="entry name" value="IucA/IucC-like_C"/>
</dbReference>
<feature type="domain" description="Aerobactin siderophore biosynthesis IucA/IucC-like C-terminal" evidence="1">
    <location>
        <begin position="66"/>
        <end position="207"/>
    </location>
</feature>
<evidence type="ECO:0000259" key="1">
    <source>
        <dbReference type="Pfam" id="PF06276"/>
    </source>
</evidence>
<gene>
    <name evidence="3" type="primary">fhuF</name>
    <name evidence="3" type="ORF">E3U44_12390</name>
</gene>
<evidence type="ECO:0000259" key="2">
    <source>
        <dbReference type="Pfam" id="PF11575"/>
    </source>
</evidence>
<keyword evidence="4" id="KW-1185">Reference proteome</keyword>
<evidence type="ECO:0000313" key="4">
    <source>
        <dbReference type="Proteomes" id="UP000294325"/>
    </source>
</evidence>
<dbReference type="Pfam" id="PF06276">
    <property type="entry name" value="FhuF"/>
    <property type="match status" value="1"/>
</dbReference>
<proteinExistence type="predicted"/>
<dbReference type="GO" id="GO:0003824">
    <property type="term" value="F:catalytic activity"/>
    <property type="evidence" value="ECO:0007669"/>
    <property type="project" value="UniProtKB-ARBA"/>
</dbReference>
<dbReference type="AlphaFoldDB" id="A0A4P7C0Y2"/>
<dbReference type="PRINTS" id="PR01714">
    <property type="entry name" value="2FE2SRDCTASE"/>
</dbReference>
<feature type="domain" description="Ferric siderophore reductase C-terminal" evidence="2">
    <location>
        <begin position="220"/>
        <end position="240"/>
    </location>
</feature>
<dbReference type="RefSeq" id="WP_134358485.1">
    <property type="nucleotide sequence ID" value="NZ_CP038033.1"/>
</dbReference>
<name>A0A4P7C0Y2_9GAMM</name>
<dbReference type="KEGG" id="nwr:E3U44_12390"/>
<dbReference type="EMBL" id="CP038033">
    <property type="protein sequence ID" value="QBQ55220.1"/>
    <property type="molecule type" value="Genomic_DNA"/>
</dbReference>
<dbReference type="GO" id="GO:0051537">
    <property type="term" value="F:2 iron, 2 sulfur cluster binding"/>
    <property type="evidence" value="ECO:0007669"/>
    <property type="project" value="InterPro"/>
</dbReference>
<dbReference type="OrthoDB" id="8993954at2"/>
<evidence type="ECO:0000313" key="3">
    <source>
        <dbReference type="EMBL" id="QBQ55220.1"/>
    </source>
</evidence>
<reference evidence="3 4" key="1">
    <citation type="submission" date="2019-03" db="EMBL/GenBank/DDBJ databases">
        <title>The genome sequence of Nitrosococcus wardiae strain D1FHST reveals the archetypal metabolic capacity of ammonia-oxidizing Gammaproteobacteria.</title>
        <authorList>
            <person name="Wang L."/>
            <person name="Lim C.K."/>
            <person name="Hanson T.E."/>
            <person name="Dang H."/>
            <person name="Klotz M.G."/>
        </authorList>
    </citation>
    <scope>NUCLEOTIDE SEQUENCE [LARGE SCALE GENOMIC DNA]</scope>
    <source>
        <strain evidence="3 4">D1FHS</strain>
    </source>
</reference>
<accession>A0A4P7C0Y2</accession>
<dbReference type="InterPro" id="IPR024726">
    <property type="entry name" value="FhuF_C"/>
</dbReference>
<dbReference type="NCBIfam" id="TIGR03951">
    <property type="entry name" value="Fe_III_red_FhuF"/>
    <property type="match status" value="1"/>
</dbReference>
<dbReference type="InterPro" id="IPR008090">
    <property type="entry name" value="Fe_iron_reduct"/>
</dbReference>
<dbReference type="Pfam" id="PF11575">
    <property type="entry name" value="FhuF_C"/>
    <property type="match status" value="1"/>
</dbReference>
<sequence length="262" mass="29623">MAAIPPLVPLFEGVLAPYEPVLRLPDPNSHSQARPATDLLHPSTLNEVMAQYWPNCQHQDPRALLSIWSQFYFLRLLPPVLAANLIMDWSLSLALDGMSVVIGGNGLPVAFVLPDEGTPLGVGVSVQTRFQVLSEQHMAPLIRAWSCQTGLSERVFWGNAGRYIDWLLTQFQELGQPSQVWAPLQDWLNLPEDWNGERNPLYQLYRYCPGSNREPPHRVRRTCCIRYRLSGISLCSDCPRSCRCQRSPLEIAGGVRQSRPFY</sequence>